<dbReference type="PANTHER" id="PTHR32444">
    <property type="entry name" value="BULB-TYPE LECTIN DOMAIN-CONTAINING PROTEIN"/>
    <property type="match status" value="1"/>
</dbReference>
<dbReference type="GO" id="GO:0004674">
    <property type="term" value="F:protein serine/threonine kinase activity"/>
    <property type="evidence" value="ECO:0007669"/>
    <property type="project" value="UniProtKB-KW"/>
</dbReference>
<dbReference type="InterPro" id="IPR000719">
    <property type="entry name" value="Prot_kinase_dom"/>
</dbReference>
<dbReference type="PROSITE" id="PS50948">
    <property type="entry name" value="PAN"/>
    <property type="match status" value="1"/>
</dbReference>
<comment type="catalytic activity">
    <reaction evidence="10">
        <text>L-threonyl-[protein] + ATP = O-phospho-L-threonyl-[protein] + ADP + H(+)</text>
        <dbReference type="Rhea" id="RHEA:46608"/>
        <dbReference type="Rhea" id="RHEA-COMP:11060"/>
        <dbReference type="Rhea" id="RHEA-COMP:11605"/>
        <dbReference type="ChEBI" id="CHEBI:15378"/>
        <dbReference type="ChEBI" id="CHEBI:30013"/>
        <dbReference type="ChEBI" id="CHEBI:30616"/>
        <dbReference type="ChEBI" id="CHEBI:61977"/>
        <dbReference type="ChEBI" id="CHEBI:456216"/>
        <dbReference type="EC" id="2.7.11.1"/>
    </reaction>
</comment>
<organism evidence="15 16">
    <name type="scientific">Flemingia macrophylla</name>
    <dbReference type="NCBI Taxonomy" id="520843"/>
    <lineage>
        <taxon>Eukaryota</taxon>
        <taxon>Viridiplantae</taxon>
        <taxon>Streptophyta</taxon>
        <taxon>Embryophyta</taxon>
        <taxon>Tracheophyta</taxon>
        <taxon>Spermatophyta</taxon>
        <taxon>Magnoliopsida</taxon>
        <taxon>eudicotyledons</taxon>
        <taxon>Gunneridae</taxon>
        <taxon>Pentapetalae</taxon>
        <taxon>rosids</taxon>
        <taxon>fabids</taxon>
        <taxon>Fabales</taxon>
        <taxon>Fabaceae</taxon>
        <taxon>Papilionoideae</taxon>
        <taxon>50 kb inversion clade</taxon>
        <taxon>NPAAA clade</taxon>
        <taxon>indigoferoid/millettioid clade</taxon>
        <taxon>Phaseoleae</taxon>
        <taxon>Flemingia</taxon>
    </lineage>
</organism>
<evidence type="ECO:0000259" key="13">
    <source>
        <dbReference type="PROSITE" id="PS50927"/>
    </source>
</evidence>
<keyword evidence="2" id="KW-0723">Serine/threonine-protein kinase</keyword>
<evidence type="ECO:0000256" key="9">
    <source>
        <dbReference type="ARBA" id="ARBA00023180"/>
    </source>
</evidence>
<dbReference type="AlphaFoldDB" id="A0ABD1LWM5"/>
<dbReference type="InterPro" id="IPR001245">
    <property type="entry name" value="Ser-Thr/Tyr_kinase_cat_dom"/>
</dbReference>
<evidence type="ECO:0000256" key="5">
    <source>
        <dbReference type="ARBA" id="ARBA00022741"/>
    </source>
</evidence>
<name>A0ABD1LWM5_9FABA</name>
<dbReference type="Pfam" id="PF08276">
    <property type="entry name" value="PAN_2"/>
    <property type="match status" value="1"/>
</dbReference>
<feature type="domain" description="Apple" evidence="14">
    <location>
        <begin position="252"/>
        <end position="334"/>
    </location>
</feature>
<evidence type="ECO:0000313" key="16">
    <source>
        <dbReference type="Proteomes" id="UP001603857"/>
    </source>
</evidence>
<dbReference type="InterPro" id="IPR003609">
    <property type="entry name" value="Pan_app"/>
</dbReference>
<reference evidence="15 16" key="1">
    <citation type="submission" date="2024-08" db="EMBL/GenBank/DDBJ databases">
        <title>Insights into the chromosomal genome structure of Flemingia macrophylla.</title>
        <authorList>
            <person name="Ding Y."/>
            <person name="Zhao Y."/>
            <person name="Bi W."/>
            <person name="Wu M."/>
            <person name="Zhao G."/>
            <person name="Gong Y."/>
            <person name="Li W."/>
            <person name="Zhang P."/>
        </authorList>
    </citation>
    <scope>NUCLEOTIDE SEQUENCE [LARGE SCALE GENOMIC DNA]</scope>
    <source>
        <strain evidence="15">DYQJB</strain>
        <tissue evidence="15">Leaf</tissue>
    </source>
</reference>
<accession>A0ABD1LWM5</accession>
<dbReference type="Pfam" id="PF01453">
    <property type="entry name" value="B_lectin"/>
    <property type="match status" value="1"/>
</dbReference>
<dbReference type="Gene3D" id="3.50.4.10">
    <property type="entry name" value="Hepatocyte Growth Factor"/>
    <property type="match status" value="1"/>
</dbReference>
<keyword evidence="5" id="KW-0547">Nucleotide-binding</keyword>
<evidence type="ECO:0000256" key="10">
    <source>
        <dbReference type="ARBA" id="ARBA00047899"/>
    </source>
</evidence>
<dbReference type="Pfam" id="PF07714">
    <property type="entry name" value="PK_Tyr_Ser-Thr"/>
    <property type="match status" value="1"/>
</dbReference>
<evidence type="ECO:0000256" key="3">
    <source>
        <dbReference type="ARBA" id="ARBA00022679"/>
    </source>
</evidence>
<dbReference type="PROSITE" id="PS50927">
    <property type="entry name" value="BULB_LECTIN"/>
    <property type="match status" value="1"/>
</dbReference>
<dbReference type="InterPro" id="IPR011009">
    <property type="entry name" value="Kinase-like_dom_sf"/>
</dbReference>
<dbReference type="FunFam" id="3.30.200.20:FF:000195">
    <property type="entry name" value="G-type lectin S-receptor-like serine/threonine-protein kinase"/>
    <property type="match status" value="1"/>
</dbReference>
<evidence type="ECO:0000256" key="8">
    <source>
        <dbReference type="ARBA" id="ARBA00023157"/>
    </source>
</evidence>
<dbReference type="Pfam" id="PF00954">
    <property type="entry name" value="S_locus_glycop"/>
    <property type="match status" value="1"/>
</dbReference>
<gene>
    <name evidence="15" type="ORF">Fmac_021328</name>
</gene>
<evidence type="ECO:0000256" key="6">
    <source>
        <dbReference type="ARBA" id="ARBA00022777"/>
    </source>
</evidence>
<evidence type="ECO:0000256" key="2">
    <source>
        <dbReference type="ARBA" id="ARBA00022527"/>
    </source>
</evidence>
<dbReference type="Proteomes" id="UP001603857">
    <property type="component" value="Unassembled WGS sequence"/>
</dbReference>
<feature type="domain" description="Protein kinase" evidence="12">
    <location>
        <begin position="371"/>
        <end position="461"/>
    </location>
</feature>
<dbReference type="GO" id="GO:0005524">
    <property type="term" value="F:ATP binding"/>
    <property type="evidence" value="ECO:0007669"/>
    <property type="project" value="UniProtKB-KW"/>
</dbReference>
<dbReference type="PANTHER" id="PTHR32444:SF234">
    <property type="entry name" value="RECEPTOR-LIKE SERINE_THREONINE-PROTEIN KINASE"/>
    <property type="match status" value="1"/>
</dbReference>
<dbReference type="InterPro" id="IPR001480">
    <property type="entry name" value="Bulb-type_lectin_dom"/>
</dbReference>
<dbReference type="SUPFAM" id="SSF51110">
    <property type="entry name" value="alpha-D-mannose-specific plant lectins"/>
    <property type="match status" value="1"/>
</dbReference>
<dbReference type="CDD" id="cd01098">
    <property type="entry name" value="PAN_AP_plant"/>
    <property type="match status" value="1"/>
</dbReference>
<dbReference type="SMART" id="SM00473">
    <property type="entry name" value="PAN_AP"/>
    <property type="match status" value="1"/>
</dbReference>
<keyword evidence="6" id="KW-0418">Kinase</keyword>
<sequence length="461" mass="52470">MEPEEGYTLREWRRQNETVVWNTTSLKQAQNPVAELLDSGNLVVRNEGDENSEDYLWQSFDYPSDTLLQGMKLGWNLKLGLQWKITAWKSQDDPSPGDLSWGMVLNAYPEFYMLKGTTRIFRLGPWNGQTYSGLSYDEPNPVFTFRYVSNNDEIFYSYTLLNKSSISRIVLNQTTNKYYIYVWGEAEQNWKIYNSLPTDTCDTYGLCGVYANCKNSQLQVCQCFKGFSPKSPQAWISSDWTEGCVRNTPLSCKDRDSDGFVKFAGLKVPDTTHTWLDESVGLQECRAKCLNNCSCMAYANSDVEEGSGCVMWLGDLFDVKQYQTGGQDLYVRMPASEIDNLLTEDNNERPENDLDIPLFDLPTIATATNHFSLKNKIGEGGFGPVYRGILVNRQEIAVKTLSISSRQGLTEFVNEVKLIAKLQHRNLVKLLGCCIQGQEKMLVYEYMENGSLDSFIFGMEN</sequence>
<evidence type="ECO:0000259" key="14">
    <source>
        <dbReference type="PROSITE" id="PS50948"/>
    </source>
</evidence>
<dbReference type="PROSITE" id="PS50011">
    <property type="entry name" value="PROTEIN_KINASE_DOM"/>
    <property type="match status" value="1"/>
</dbReference>
<keyword evidence="4" id="KW-0732">Signal</keyword>
<evidence type="ECO:0000259" key="12">
    <source>
        <dbReference type="PROSITE" id="PS50011"/>
    </source>
</evidence>
<protein>
    <recommendedName>
        <fullName evidence="1">non-specific serine/threonine protein kinase</fullName>
        <ecNumber evidence="1">2.7.11.1</ecNumber>
    </recommendedName>
</protein>
<keyword evidence="9" id="KW-0325">Glycoprotein</keyword>
<evidence type="ECO:0000313" key="15">
    <source>
        <dbReference type="EMBL" id="KAL2327901.1"/>
    </source>
</evidence>
<proteinExistence type="predicted"/>
<dbReference type="SUPFAM" id="SSF56112">
    <property type="entry name" value="Protein kinase-like (PK-like)"/>
    <property type="match status" value="1"/>
</dbReference>
<dbReference type="InterPro" id="IPR036426">
    <property type="entry name" value="Bulb-type_lectin_dom_sf"/>
</dbReference>
<keyword evidence="7" id="KW-0067">ATP-binding</keyword>
<evidence type="ECO:0000256" key="1">
    <source>
        <dbReference type="ARBA" id="ARBA00012513"/>
    </source>
</evidence>
<dbReference type="Gene3D" id="2.90.10.10">
    <property type="entry name" value="Bulb-type lectin domain"/>
    <property type="match status" value="1"/>
</dbReference>
<feature type="domain" description="Bulb-type lectin" evidence="13">
    <location>
        <begin position="1"/>
        <end position="57"/>
    </location>
</feature>
<keyword evidence="3" id="KW-0808">Transferase</keyword>
<evidence type="ECO:0000256" key="7">
    <source>
        <dbReference type="ARBA" id="ARBA00022840"/>
    </source>
</evidence>
<dbReference type="EMBL" id="JBGMDY010000007">
    <property type="protein sequence ID" value="KAL2327901.1"/>
    <property type="molecule type" value="Genomic_DNA"/>
</dbReference>
<evidence type="ECO:0000256" key="11">
    <source>
        <dbReference type="ARBA" id="ARBA00048679"/>
    </source>
</evidence>
<dbReference type="Gene3D" id="3.30.200.20">
    <property type="entry name" value="Phosphorylase Kinase, domain 1"/>
    <property type="match status" value="1"/>
</dbReference>
<dbReference type="EC" id="2.7.11.1" evidence="1"/>
<dbReference type="InterPro" id="IPR000858">
    <property type="entry name" value="S_locus_glycoprot_dom"/>
</dbReference>
<keyword evidence="8" id="KW-1015">Disulfide bond</keyword>
<evidence type="ECO:0000256" key="4">
    <source>
        <dbReference type="ARBA" id="ARBA00022729"/>
    </source>
</evidence>
<comment type="caution">
    <text evidence="15">The sequence shown here is derived from an EMBL/GenBank/DDBJ whole genome shotgun (WGS) entry which is preliminary data.</text>
</comment>
<comment type="catalytic activity">
    <reaction evidence="11">
        <text>L-seryl-[protein] + ATP = O-phospho-L-seryl-[protein] + ADP + H(+)</text>
        <dbReference type="Rhea" id="RHEA:17989"/>
        <dbReference type="Rhea" id="RHEA-COMP:9863"/>
        <dbReference type="Rhea" id="RHEA-COMP:11604"/>
        <dbReference type="ChEBI" id="CHEBI:15378"/>
        <dbReference type="ChEBI" id="CHEBI:29999"/>
        <dbReference type="ChEBI" id="CHEBI:30616"/>
        <dbReference type="ChEBI" id="CHEBI:83421"/>
        <dbReference type="ChEBI" id="CHEBI:456216"/>
        <dbReference type="EC" id="2.7.11.1"/>
    </reaction>
</comment>
<keyword evidence="16" id="KW-1185">Reference proteome</keyword>